<dbReference type="eggNOG" id="KOG0017">
    <property type="taxonomic scope" value="Eukaryota"/>
</dbReference>
<gene>
    <name evidence="2" type="ORF">TCM_043494</name>
</gene>
<dbReference type="InterPro" id="IPR036397">
    <property type="entry name" value="RNaseH_sf"/>
</dbReference>
<proteinExistence type="predicted"/>
<dbReference type="EMBL" id="CM001888">
    <property type="protein sequence ID" value="EOY18962.1"/>
    <property type="molecule type" value="Genomic_DNA"/>
</dbReference>
<dbReference type="PANTHER" id="PTHR46148">
    <property type="entry name" value="CHROMO DOMAIN-CONTAINING PROTEIN"/>
    <property type="match status" value="1"/>
</dbReference>
<evidence type="ECO:0000313" key="3">
    <source>
        <dbReference type="Proteomes" id="UP000026915"/>
    </source>
</evidence>
<feature type="domain" description="Tf2-1-like SH3-like" evidence="1">
    <location>
        <begin position="130"/>
        <end position="194"/>
    </location>
</feature>
<dbReference type="Pfam" id="PF24626">
    <property type="entry name" value="SH3_Tf2-1"/>
    <property type="match status" value="1"/>
</dbReference>
<dbReference type="Proteomes" id="UP000026915">
    <property type="component" value="Chromosome 10"/>
</dbReference>
<dbReference type="InParanoid" id="A0A061FQL0"/>
<dbReference type="InterPro" id="IPR056924">
    <property type="entry name" value="SH3_Tf2-1"/>
</dbReference>
<dbReference type="PANTHER" id="PTHR46148:SF60">
    <property type="entry name" value="CHROMO DOMAIN-CONTAINING PROTEIN"/>
    <property type="match status" value="1"/>
</dbReference>
<sequence>MYVMTCIYRVGFYTDGQSERTIQTLEDMLRACVIDFIGSWDRHLPLVEFAYNNNFQSSIGMAPYEALYGRKCRTPLCWDEVGERKLVSVELIELTNDKIKVIRERLKVAQDRQKSYADKQRKDLEFEIDDKVFLKVSPWKGVIRFAKRGKLNLRYIGPFRIIERIGPVAYRLELPPELDRIHNVFHVSMLKKYVPDPSHILETPPIELHDDLKFEVQLEESLPEKAKKSYPTSNDRGA</sequence>
<dbReference type="Gene3D" id="3.30.420.10">
    <property type="entry name" value="Ribonuclease H-like superfamily/Ribonuclease H"/>
    <property type="match status" value="1"/>
</dbReference>
<evidence type="ECO:0000313" key="2">
    <source>
        <dbReference type="EMBL" id="EOY18962.1"/>
    </source>
</evidence>
<dbReference type="Gramene" id="EOY18962">
    <property type="protein sequence ID" value="EOY18962"/>
    <property type="gene ID" value="TCM_043494"/>
</dbReference>
<reference evidence="2 3" key="1">
    <citation type="journal article" date="2013" name="Genome Biol.">
        <title>The genome sequence of the most widely cultivated cacao type and its use to identify candidate genes regulating pod color.</title>
        <authorList>
            <person name="Motamayor J.C."/>
            <person name="Mockaitis K."/>
            <person name="Schmutz J."/>
            <person name="Haiminen N."/>
            <person name="Iii D.L."/>
            <person name="Cornejo O."/>
            <person name="Findley S.D."/>
            <person name="Zheng P."/>
            <person name="Utro F."/>
            <person name="Royaert S."/>
            <person name="Saski C."/>
            <person name="Jenkins J."/>
            <person name="Podicheti R."/>
            <person name="Zhao M."/>
            <person name="Scheffler B.E."/>
            <person name="Stack J.C."/>
            <person name="Feltus F.A."/>
            <person name="Mustiga G.M."/>
            <person name="Amores F."/>
            <person name="Phillips W."/>
            <person name="Marelli J.P."/>
            <person name="May G.D."/>
            <person name="Shapiro H."/>
            <person name="Ma J."/>
            <person name="Bustamante C.D."/>
            <person name="Schnell R.J."/>
            <person name="Main D."/>
            <person name="Gilbert D."/>
            <person name="Parida L."/>
            <person name="Kuhn D.N."/>
        </authorList>
    </citation>
    <scope>NUCLEOTIDE SEQUENCE [LARGE SCALE GENOMIC DNA]</scope>
    <source>
        <strain evidence="3">cv. Matina 1-6</strain>
    </source>
</reference>
<dbReference type="STRING" id="3641.A0A061FQL0"/>
<dbReference type="OMA" id="SHWKNIL"/>
<dbReference type="InterPro" id="IPR012337">
    <property type="entry name" value="RNaseH-like_sf"/>
</dbReference>
<protein>
    <recommendedName>
        <fullName evidence="1">Tf2-1-like SH3-like domain-containing protein</fullName>
    </recommendedName>
</protein>
<keyword evidence="3" id="KW-1185">Reference proteome</keyword>
<dbReference type="SUPFAM" id="SSF53098">
    <property type="entry name" value="Ribonuclease H-like"/>
    <property type="match status" value="1"/>
</dbReference>
<evidence type="ECO:0000259" key="1">
    <source>
        <dbReference type="Pfam" id="PF24626"/>
    </source>
</evidence>
<accession>A0A061FQL0</accession>
<dbReference type="HOGENOM" id="CLU_000384_6_10_1"/>
<name>A0A061FQL0_THECC</name>
<dbReference type="AlphaFoldDB" id="A0A061FQL0"/>
<organism evidence="2 3">
    <name type="scientific">Theobroma cacao</name>
    <name type="common">Cacao</name>
    <name type="synonym">Cocoa</name>
    <dbReference type="NCBI Taxonomy" id="3641"/>
    <lineage>
        <taxon>Eukaryota</taxon>
        <taxon>Viridiplantae</taxon>
        <taxon>Streptophyta</taxon>
        <taxon>Embryophyta</taxon>
        <taxon>Tracheophyta</taxon>
        <taxon>Spermatophyta</taxon>
        <taxon>Magnoliopsida</taxon>
        <taxon>eudicotyledons</taxon>
        <taxon>Gunneridae</taxon>
        <taxon>Pentapetalae</taxon>
        <taxon>rosids</taxon>
        <taxon>malvids</taxon>
        <taxon>Malvales</taxon>
        <taxon>Malvaceae</taxon>
        <taxon>Byttnerioideae</taxon>
        <taxon>Theobroma</taxon>
    </lineage>
</organism>
<dbReference type="GO" id="GO:0003676">
    <property type="term" value="F:nucleic acid binding"/>
    <property type="evidence" value="ECO:0007669"/>
    <property type="project" value="InterPro"/>
</dbReference>